<dbReference type="GO" id="GO:0005789">
    <property type="term" value="C:endoplasmic reticulum membrane"/>
    <property type="evidence" value="ECO:0007669"/>
    <property type="project" value="UniProtKB-SubCell"/>
</dbReference>
<name>A0A182JTC1_9DIPT</name>
<keyword evidence="4" id="KW-0645">Protease</keyword>
<evidence type="ECO:0000256" key="4">
    <source>
        <dbReference type="ARBA" id="ARBA00022670"/>
    </source>
</evidence>
<dbReference type="InterPro" id="IPR048024">
    <property type="entry name" value="Fxna-like_M28_dom"/>
</dbReference>
<dbReference type="GO" id="GO:0046872">
    <property type="term" value="F:metal ion binding"/>
    <property type="evidence" value="ECO:0007669"/>
    <property type="project" value="UniProtKB-KW"/>
</dbReference>
<dbReference type="GO" id="GO:0008235">
    <property type="term" value="F:metalloexopeptidase activity"/>
    <property type="evidence" value="ECO:0007669"/>
    <property type="project" value="InterPro"/>
</dbReference>
<comment type="similarity">
    <text evidence="3">Belongs to the peptidase M28 family.</text>
</comment>
<feature type="transmembrane region" description="Helical" evidence="15">
    <location>
        <begin position="482"/>
        <end position="501"/>
    </location>
</feature>
<dbReference type="AlphaFoldDB" id="A0A182JTC1"/>
<accession>A0A182JTC1</accession>
<evidence type="ECO:0000256" key="9">
    <source>
        <dbReference type="ARBA" id="ARBA00022833"/>
    </source>
</evidence>
<dbReference type="InterPro" id="IPR045175">
    <property type="entry name" value="M28_fam"/>
</dbReference>
<feature type="domain" description="Endoplasmic reticulum metallopeptidase 1/1-A TM" evidence="18">
    <location>
        <begin position="407"/>
        <end position="620"/>
    </location>
</feature>
<evidence type="ECO:0000313" key="20">
    <source>
        <dbReference type="Proteomes" id="UP000075881"/>
    </source>
</evidence>
<dbReference type="SUPFAM" id="SSF53187">
    <property type="entry name" value="Zn-dependent exopeptidases"/>
    <property type="match status" value="1"/>
</dbReference>
<dbReference type="STRING" id="43041.A0A182JTC1"/>
<dbReference type="VEuPathDB" id="VectorBase:ACHR001753"/>
<dbReference type="PANTHER" id="PTHR12147:SF22">
    <property type="entry name" value="ENDOPLASMIC RETICULUM METALLOPEPTIDASE 1"/>
    <property type="match status" value="1"/>
</dbReference>
<dbReference type="InterPro" id="IPR053974">
    <property type="entry name" value="ERMP1_1-A_TM"/>
</dbReference>
<sequence>SSSTHQKRSKHDDKISPWWLISLSGAVVGIYFLVNWNWVSMPIALRRSDDQTHPDRFIAEVAKQHLFEMSNVGPRVTGSYANEIVTVQFLIRVINDIAANANPAQRVEVHVQKAYGDMFLDYENYPQTSVYQGIQNVVARIVPSQGKEPDNYLMLSSHFDSVPQSPGAGDDGTMSVIMLEVMRKLAQNPSRYEHGLVFVFNGCEENTLQGSHAFVTHHRWFSKVRTFINMDVAANGGRDIMFQAGPKYSFLMEYYRDFVPHPYCTAVAEELFQADLVPSETDYFVYSKYGNIPGMDFAHSTWGYLYHTAYDAYDTIPNTTLQHTGDNVLALAKELANAEELYDIRQHEGSKAVFFDFLNWFLVYYPLWASIILNMSLSVITLCAIGLSVWMMARSASLTVGQLLIQCLVSMGVVLLSLIVGAGLSLMLAVILNAVDSTMSWFTQTWLIFGLYMCPFLIASCTGPVLYIHFVKNDHLSLHARVQLFLHATCILYVLILIVVTSMNIRSGYLFTIAILFYTITTLMNASIKYTSFVWIYVHLVGQVVPISYFSSVSLTAFATFIPMQGRGDAGANPELLIALFAVLVGLLLTGFLTPLAPLARKAYLFVTLIGVFFVVSIIVMVTSAGFPFRAHTTPQRFYIYHCTREFYHQNGTLRRLEGGYYIHPQDRYTVDFVRALAMKSDLIAEHLGVECEKELYCGIPFYQNTQHAQRSNGLWIEEYPFSLPDETIDIQLVDAQRDPQLNTTTFFFKAKGTDHMSFYVSPVKGVKLVGWSFSKTIPRSGLPWNGQDVHFVNFVHGIDDRPHEFYITVQGSSSTSTENGWNFYLNVVAQYMHHEQYRTSEFKQFINQFPYYAHVVAYPAHLISRIF</sequence>
<feature type="transmembrane region" description="Helical" evidence="15">
    <location>
        <begin position="534"/>
        <end position="564"/>
    </location>
</feature>
<keyword evidence="13" id="KW-0325">Glycoprotein</keyword>
<evidence type="ECO:0000256" key="13">
    <source>
        <dbReference type="ARBA" id="ARBA00023180"/>
    </source>
</evidence>
<evidence type="ECO:0000256" key="8">
    <source>
        <dbReference type="ARBA" id="ARBA00022824"/>
    </source>
</evidence>
<keyword evidence="12 15" id="KW-0472">Membrane</keyword>
<proteinExistence type="inferred from homology"/>
<dbReference type="PANTHER" id="PTHR12147">
    <property type="entry name" value="METALLOPEPTIDASE M28 FAMILY MEMBER"/>
    <property type="match status" value="1"/>
</dbReference>
<keyword evidence="20" id="KW-1185">Reference proteome</keyword>
<dbReference type="InterPro" id="IPR007484">
    <property type="entry name" value="Peptidase_M28"/>
</dbReference>
<feature type="transmembrane region" description="Helical" evidence="15">
    <location>
        <begin position="18"/>
        <end position="38"/>
    </location>
</feature>
<protein>
    <recommendedName>
        <fullName evidence="14">FXNA-like protease</fullName>
    </recommendedName>
</protein>
<evidence type="ECO:0000256" key="12">
    <source>
        <dbReference type="ARBA" id="ARBA00023136"/>
    </source>
</evidence>
<keyword evidence="7" id="KW-0378">Hydrolase</keyword>
<evidence type="ECO:0000256" key="14">
    <source>
        <dbReference type="ARBA" id="ARBA00078796"/>
    </source>
</evidence>
<evidence type="ECO:0000256" key="5">
    <source>
        <dbReference type="ARBA" id="ARBA00022692"/>
    </source>
</evidence>
<dbReference type="Pfam" id="PF04389">
    <property type="entry name" value="Peptidase_M28"/>
    <property type="match status" value="1"/>
</dbReference>
<evidence type="ECO:0000256" key="6">
    <source>
        <dbReference type="ARBA" id="ARBA00022723"/>
    </source>
</evidence>
<evidence type="ECO:0000259" key="16">
    <source>
        <dbReference type="Pfam" id="PF04389"/>
    </source>
</evidence>
<keyword evidence="11" id="KW-0482">Metalloprotease</keyword>
<evidence type="ECO:0000259" key="17">
    <source>
        <dbReference type="Pfam" id="PF22248"/>
    </source>
</evidence>
<evidence type="ECO:0000256" key="15">
    <source>
        <dbReference type="SAM" id="Phobius"/>
    </source>
</evidence>
<feature type="transmembrane region" description="Helical" evidence="15">
    <location>
        <begin position="403"/>
        <end position="434"/>
    </location>
</feature>
<evidence type="ECO:0000256" key="10">
    <source>
        <dbReference type="ARBA" id="ARBA00022989"/>
    </source>
</evidence>
<keyword evidence="9" id="KW-0862">Zinc</keyword>
<comment type="cofactor">
    <cofactor evidence="1">
        <name>Zn(2+)</name>
        <dbReference type="ChEBI" id="CHEBI:29105"/>
    </cofactor>
</comment>
<feature type="transmembrane region" description="Helical" evidence="15">
    <location>
        <begin position="603"/>
        <end position="627"/>
    </location>
</feature>
<dbReference type="Pfam" id="PF22248">
    <property type="entry name" value="ERMP1_C"/>
    <property type="match status" value="1"/>
</dbReference>
<feature type="domain" description="Endoplasmic reticulum metallopeptidase 1-like C-terminal" evidence="17">
    <location>
        <begin position="633"/>
        <end position="863"/>
    </location>
</feature>
<feature type="transmembrane region" description="Helical" evidence="15">
    <location>
        <begin position="367"/>
        <end position="391"/>
    </location>
</feature>
<dbReference type="EnsemblMetazoa" id="ACHR001753-RA">
    <property type="protein sequence ID" value="ACHR001753-PA"/>
    <property type="gene ID" value="ACHR001753"/>
</dbReference>
<reference evidence="19" key="2">
    <citation type="submission" date="2020-05" db="UniProtKB">
        <authorList>
            <consortium name="EnsemblMetazoa"/>
        </authorList>
    </citation>
    <scope>IDENTIFICATION</scope>
    <source>
        <strain evidence="19">ACHKN1017</strain>
    </source>
</reference>
<evidence type="ECO:0000256" key="2">
    <source>
        <dbReference type="ARBA" id="ARBA00004477"/>
    </source>
</evidence>
<evidence type="ECO:0000259" key="18">
    <source>
        <dbReference type="Pfam" id="PF22249"/>
    </source>
</evidence>
<feature type="domain" description="Peptidase M28" evidence="16">
    <location>
        <begin position="136"/>
        <end position="331"/>
    </location>
</feature>
<dbReference type="InterPro" id="IPR053973">
    <property type="entry name" value="ERMP1-like_C"/>
</dbReference>
<dbReference type="GO" id="GO:0006508">
    <property type="term" value="P:proteolysis"/>
    <property type="evidence" value="ECO:0007669"/>
    <property type="project" value="UniProtKB-KW"/>
</dbReference>
<dbReference type="Gene3D" id="3.40.630.10">
    <property type="entry name" value="Zn peptidases"/>
    <property type="match status" value="1"/>
</dbReference>
<evidence type="ECO:0000256" key="1">
    <source>
        <dbReference type="ARBA" id="ARBA00001947"/>
    </source>
</evidence>
<organism evidence="19 20">
    <name type="scientific">Anopheles christyi</name>
    <dbReference type="NCBI Taxonomy" id="43041"/>
    <lineage>
        <taxon>Eukaryota</taxon>
        <taxon>Metazoa</taxon>
        <taxon>Ecdysozoa</taxon>
        <taxon>Arthropoda</taxon>
        <taxon>Hexapoda</taxon>
        <taxon>Insecta</taxon>
        <taxon>Pterygota</taxon>
        <taxon>Neoptera</taxon>
        <taxon>Endopterygota</taxon>
        <taxon>Diptera</taxon>
        <taxon>Nematocera</taxon>
        <taxon>Culicoidea</taxon>
        <taxon>Culicidae</taxon>
        <taxon>Anophelinae</taxon>
        <taxon>Anopheles</taxon>
    </lineage>
</organism>
<dbReference type="CDD" id="cd03875">
    <property type="entry name" value="M28_Fxna_like"/>
    <property type="match status" value="1"/>
</dbReference>
<feature type="transmembrane region" description="Helical" evidence="15">
    <location>
        <begin position="508"/>
        <end position="528"/>
    </location>
</feature>
<evidence type="ECO:0000256" key="11">
    <source>
        <dbReference type="ARBA" id="ARBA00023049"/>
    </source>
</evidence>
<feature type="transmembrane region" description="Helical" evidence="15">
    <location>
        <begin position="446"/>
        <end position="470"/>
    </location>
</feature>
<keyword evidence="8" id="KW-0256">Endoplasmic reticulum</keyword>
<evidence type="ECO:0000256" key="3">
    <source>
        <dbReference type="ARBA" id="ARBA00010918"/>
    </source>
</evidence>
<dbReference type="Proteomes" id="UP000075881">
    <property type="component" value="Unassembled WGS sequence"/>
</dbReference>
<evidence type="ECO:0000313" key="19">
    <source>
        <dbReference type="EnsemblMetazoa" id="ACHR001753-PA"/>
    </source>
</evidence>
<keyword evidence="6" id="KW-0479">Metal-binding</keyword>
<reference evidence="20" key="1">
    <citation type="submission" date="2013-03" db="EMBL/GenBank/DDBJ databases">
        <title>The Genome Sequence of Anopheles christyi ACHKN1017.</title>
        <authorList>
            <consortium name="The Broad Institute Genomics Platform"/>
            <person name="Neafsey D.E."/>
            <person name="Besansky N."/>
            <person name="Walker B."/>
            <person name="Young S.K."/>
            <person name="Zeng Q."/>
            <person name="Gargeya S."/>
            <person name="Fitzgerald M."/>
            <person name="Haas B."/>
            <person name="Abouelleil A."/>
            <person name="Allen A.W."/>
            <person name="Alvarado L."/>
            <person name="Arachchi H.M."/>
            <person name="Berlin A.M."/>
            <person name="Chapman S.B."/>
            <person name="Gainer-Dewar J."/>
            <person name="Goldberg J."/>
            <person name="Griggs A."/>
            <person name="Gujja S."/>
            <person name="Hansen M."/>
            <person name="Howarth C."/>
            <person name="Imamovic A."/>
            <person name="Ireland A."/>
            <person name="Larimer J."/>
            <person name="McCowan C."/>
            <person name="Murphy C."/>
            <person name="Pearson M."/>
            <person name="Poon T.W."/>
            <person name="Priest M."/>
            <person name="Roberts A."/>
            <person name="Saif S."/>
            <person name="Shea T."/>
            <person name="Sisk P."/>
            <person name="Sykes S."/>
            <person name="Wortman J."/>
            <person name="Nusbaum C."/>
            <person name="Birren B."/>
        </authorList>
    </citation>
    <scope>NUCLEOTIDE SEQUENCE [LARGE SCALE GENOMIC DNA]</scope>
    <source>
        <strain evidence="20">ACHKN1017</strain>
    </source>
</reference>
<dbReference type="Pfam" id="PF22249">
    <property type="entry name" value="ERMP1-TM"/>
    <property type="match status" value="1"/>
</dbReference>
<keyword evidence="10 15" id="KW-1133">Transmembrane helix</keyword>
<comment type="subcellular location">
    <subcellularLocation>
        <location evidence="2">Endoplasmic reticulum membrane</location>
        <topology evidence="2">Multi-pass membrane protein</topology>
    </subcellularLocation>
</comment>
<keyword evidence="5 15" id="KW-0812">Transmembrane</keyword>
<feature type="transmembrane region" description="Helical" evidence="15">
    <location>
        <begin position="576"/>
        <end position="597"/>
    </location>
</feature>
<dbReference type="FunFam" id="3.40.630.10:FF:000008">
    <property type="entry name" value="Endoplasmic reticulum metallopeptidase 1"/>
    <property type="match status" value="1"/>
</dbReference>
<evidence type="ECO:0000256" key="7">
    <source>
        <dbReference type="ARBA" id="ARBA00022801"/>
    </source>
</evidence>